<name>A0A428NS40_9HYPO</name>
<dbReference type="AlphaFoldDB" id="A0A428NS40"/>
<evidence type="ECO:0000313" key="3">
    <source>
        <dbReference type="Proteomes" id="UP000288168"/>
    </source>
</evidence>
<gene>
    <name evidence="2" type="ORF">CEP54_015021</name>
</gene>
<dbReference type="PANTHER" id="PTHR40780">
    <property type="entry name" value="DUF3669 DOMAIN-CONTAINING PROTEIN"/>
    <property type="match status" value="1"/>
</dbReference>
<keyword evidence="3" id="KW-1185">Reference proteome</keyword>
<dbReference type="PANTHER" id="PTHR40780:SF2">
    <property type="entry name" value="DUF3669 DOMAIN-CONTAINING PROTEIN"/>
    <property type="match status" value="1"/>
</dbReference>
<evidence type="ECO:0000313" key="2">
    <source>
        <dbReference type="EMBL" id="RSL43623.1"/>
    </source>
</evidence>
<feature type="domain" description="DUF3669" evidence="1">
    <location>
        <begin position="292"/>
        <end position="355"/>
    </location>
</feature>
<sequence>MVASIIPELPCLQLSAEGIDAQLGRLLSLDETVLASPSKRTVTVSEVDQPQREPFRKIGAGACGAIFGRHGKPAVIKLAKVSDSDELWNDYIMHKHLLEQFTRHQVTSVRIPKCYGFVPKDRQEFWHNNEALTQAAGPVCHIPTHGLWSERIQPLPDITRRLLVEKFCPQRVKSQALLDPANRDCLVRVYLGSQRGRTGGMFFSLRNFKMHLNHLVELNLGVYELASSMATALAVMHWGAKTDARDVEFALGSITEPLPSMAAAEIAALPPNTWTGPQSDDLEDFHHRKTVLWLLDFNQVRAITMDAEGIAQAVEAFGINDPYYPKPLRESPVAKDLWDKFVKVYLETAGRVLAGEREEILDLPNQFVQGVVKMEEEKRKKISSVS</sequence>
<dbReference type="EMBL" id="NKCI01000318">
    <property type="protein sequence ID" value="RSL43623.1"/>
    <property type="molecule type" value="Genomic_DNA"/>
</dbReference>
<protein>
    <recommendedName>
        <fullName evidence="1">DUF3669 domain-containing protein</fullName>
    </recommendedName>
</protein>
<dbReference type="OrthoDB" id="2993351at2759"/>
<evidence type="ECO:0000259" key="1">
    <source>
        <dbReference type="Pfam" id="PF12417"/>
    </source>
</evidence>
<comment type="caution">
    <text evidence="2">The sequence shown here is derived from an EMBL/GenBank/DDBJ whole genome shotgun (WGS) entry which is preliminary data.</text>
</comment>
<accession>A0A428NS40</accession>
<organism evidence="2 3">
    <name type="scientific">Fusarium duplospermum</name>
    <dbReference type="NCBI Taxonomy" id="1325734"/>
    <lineage>
        <taxon>Eukaryota</taxon>
        <taxon>Fungi</taxon>
        <taxon>Dikarya</taxon>
        <taxon>Ascomycota</taxon>
        <taxon>Pezizomycotina</taxon>
        <taxon>Sordariomycetes</taxon>
        <taxon>Hypocreomycetidae</taxon>
        <taxon>Hypocreales</taxon>
        <taxon>Nectriaceae</taxon>
        <taxon>Fusarium</taxon>
        <taxon>Fusarium solani species complex</taxon>
    </lineage>
</organism>
<reference evidence="2 3" key="1">
    <citation type="submission" date="2017-06" db="EMBL/GenBank/DDBJ databases">
        <title>Comparative genomic analysis of Ambrosia Fusariam Clade fungi.</title>
        <authorList>
            <person name="Stajich J.E."/>
            <person name="Carrillo J."/>
            <person name="Kijimoto T."/>
            <person name="Eskalen A."/>
            <person name="O'Donnell K."/>
            <person name="Kasson M."/>
        </authorList>
    </citation>
    <scope>NUCLEOTIDE SEQUENCE [LARGE SCALE GENOMIC DNA]</scope>
    <source>
        <strain evidence="2 3">NRRL62584</strain>
    </source>
</reference>
<dbReference type="InterPro" id="IPR022137">
    <property type="entry name" value="Znf_prot_DUF3669"/>
</dbReference>
<proteinExistence type="predicted"/>
<dbReference type="Proteomes" id="UP000288168">
    <property type="component" value="Unassembled WGS sequence"/>
</dbReference>
<dbReference type="Pfam" id="PF12417">
    <property type="entry name" value="DUF3669"/>
    <property type="match status" value="1"/>
</dbReference>